<proteinExistence type="predicted"/>
<dbReference type="EMBL" id="GDID01007551">
    <property type="protein sequence ID" value="JAP89055.1"/>
    <property type="molecule type" value="Transcribed_RNA"/>
</dbReference>
<name>A0A146JZB5_9EUKA</name>
<evidence type="ECO:0008006" key="2">
    <source>
        <dbReference type="Google" id="ProtNLM"/>
    </source>
</evidence>
<organism evidence="1">
    <name type="scientific">Trepomonas sp. PC1</name>
    <dbReference type="NCBI Taxonomy" id="1076344"/>
    <lineage>
        <taxon>Eukaryota</taxon>
        <taxon>Metamonada</taxon>
        <taxon>Diplomonadida</taxon>
        <taxon>Hexamitidae</taxon>
        <taxon>Hexamitinae</taxon>
        <taxon>Trepomonas</taxon>
    </lineage>
</organism>
<dbReference type="InterPro" id="IPR011992">
    <property type="entry name" value="EF-hand-dom_pair"/>
</dbReference>
<sequence length="342" mass="40069">ISGESIKRQQVDVCENQNIQVIRSNQYIDVEQPSPEPNAIVPCKSNCDGKRDENARLILKAIENARHNIALLKQIELLHFQLQRRIQLEVQKLQTHQIADEPWLMVDESKLVVYDLALANVHEHQKNLTSEILQMLHQIDILKCEINQFRTKNQMCELAFEQIDTKSLDNAFKNYKDFLREKIAENNHKQFEEKKKTWRKQFEQFATQNNIQREELQQLLIANNQDLDDYVLEALCKNGTIDFDDFCELMNALENQVFTAEKVNLAFAQLSKADSITETQLKEAGIEIAVIQEIKNIMGFQSRLTIEKMNTERKKKLKIVKLLQKHQNEGIDYQKFVKNVFE</sequence>
<evidence type="ECO:0000313" key="1">
    <source>
        <dbReference type="EMBL" id="JAP89055.1"/>
    </source>
</evidence>
<accession>A0A146JZB5</accession>
<gene>
    <name evidence="1" type="ORF">TPC1_31450</name>
</gene>
<feature type="non-terminal residue" evidence="1">
    <location>
        <position position="1"/>
    </location>
</feature>
<dbReference type="SUPFAM" id="SSF47473">
    <property type="entry name" value="EF-hand"/>
    <property type="match status" value="1"/>
</dbReference>
<dbReference type="Gene3D" id="1.10.238.10">
    <property type="entry name" value="EF-hand"/>
    <property type="match status" value="1"/>
</dbReference>
<dbReference type="AlphaFoldDB" id="A0A146JZB5"/>
<reference evidence="1" key="1">
    <citation type="submission" date="2015-07" db="EMBL/GenBank/DDBJ databases">
        <title>Adaptation to a free-living lifestyle via gene acquisitions in the diplomonad Trepomonas sp. PC1.</title>
        <authorList>
            <person name="Xu F."/>
            <person name="Jerlstrom-Hultqvist J."/>
            <person name="Kolisko M."/>
            <person name="Simpson A.G.B."/>
            <person name="Roger A.J."/>
            <person name="Svard S.G."/>
            <person name="Andersson J.O."/>
        </authorList>
    </citation>
    <scope>NUCLEOTIDE SEQUENCE</scope>
    <source>
        <strain evidence="1">PC1</strain>
    </source>
</reference>
<protein>
    <recommendedName>
        <fullName evidence="2">EF-hand domain-containing protein</fullName>
    </recommendedName>
</protein>